<accession>A0A6S7J8B5</accession>
<gene>
    <name evidence="1" type="ORF">PACLA_8A073267</name>
</gene>
<proteinExistence type="predicted"/>
<reference evidence="1" key="1">
    <citation type="submission" date="2020-04" db="EMBL/GenBank/DDBJ databases">
        <authorList>
            <person name="Alioto T."/>
            <person name="Alioto T."/>
            <person name="Gomez Garrido J."/>
        </authorList>
    </citation>
    <scope>NUCLEOTIDE SEQUENCE</scope>
    <source>
        <strain evidence="1">A484AB</strain>
    </source>
</reference>
<name>A0A6S7J8B5_PARCT</name>
<evidence type="ECO:0000313" key="2">
    <source>
        <dbReference type="Proteomes" id="UP001152795"/>
    </source>
</evidence>
<protein>
    <submittedName>
        <fullName evidence="1">Uncharacterized protein</fullName>
    </submittedName>
</protein>
<dbReference type="EMBL" id="CACRXK020007916">
    <property type="protein sequence ID" value="CAB4013532.1"/>
    <property type="molecule type" value="Genomic_DNA"/>
</dbReference>
<keyword evidence="2" id="KW-1185">Reference proteome</keyword>
<dbReference type="Proteomes" id="UP001152795">
    <property type="component" value="Unassembled WGS sequence"/>
</dbReference>
<dbReference type="AlphaFoldDB" id="A0A6S7J8B5"/>
<organism evidence="1 2">
    <name type="scientific">Paramuricea clavata</name>
    <name type="common">Red gorgonian</name>
    <name type="synonym">Violescent sea-whip</name>
    <dbReference type="NCBI Taxonomy" id="317549"/>
    <lineage>
        <taxon>Eukaryota</taxon>
        <taxon>Metazoa</taxon>
        <taxon>Cnidaria</taxon>
        <taxon>Anthozoa</taxon>
        <taxon>Octocorallia</taxon>
        <taxon>Malacalcyonacea</taxon>
        <taxon>Plexauridae</taxon>
        <taxon>Paramuricea</taxon>
    </lineage>
</organism>
<comment type="caution">
    <text evidence="1">The sequence shown here is derived from an EMBL/GenBank/DDBJ whole genome shotgun (WGS) entry which is preliminary data.</text>
</comment>
<sequence length="190" mass="22141">MPSFYIYLIAVTRDSNGDRRIVIGVAHWLLGIYAELEIHHRIYPESFNGDLSTAIYLPYVTFNSRGFYMDYVEHIGLSQAEAADFVRGVVDTLIDYIGEHYRDDRYAELAEDFEDNHGIAVSVRLVQILIYHRFLVRTVQDWTISKCECTLEDQICYCGSFTKDEIIKCKKLYFRDAKLLVSDEVYFTTT</sequence>
<evidence type="ECO:0000313" key="1">
    <source>
        <dbReference type="EMBL" id="CAB4013532.1"/>
    </source>
</evidence>